<dbReference type="AlphaFoldDB" id="M1PBA7"/>
<dbReference type="KEGG" id="dsf:UWK_02382"/>
<dbReference type="HOGENOM" id="CLU_2787110_0_0_7"/>
<name>M1PBA7_DESSD</name>
<dbReference type="EMBL" id="CP003985">
    <property type="protein sequence ID" value="AGF78922.1"/>
    <property type="molecule type" value="Genomic_DNA"/>
</dbReference>
<sequence length="68" mass="7987">MSRIKYVFFDRTVAKNARSTEITSTTKRREIKINRTEYKRYLVEGRTSFLSKKKATGIRDDVRDCGHG</sequence>
<evidence type="ECO:0000313" key="2">
    <source>
        <dbReference type="Proteomes" id="UP000011721"/>
    </source>
</evidence>
<reference evidence="2" key="1">
    <citation type="journal article" date="2013" name="Stand. Genomic Sci.">
        <title>Complete genome sequence of Desulfocapsa sulfexigens, a marine deltaproteobacterium specialized in disproportionating inorganic sulfur compounds.</title>
        <authorList>
            <person name="Finster K.W."/>
            <person name="Kjeldsen K.U."/>
            <person name="Kube M."/>
            <person name="Reinhardt R."/>
            <person name="Mussmann M."/>
            <person name="Amann R."/>
            <person name="Schreiber L."/>
        </authorList>
    </citation>
    <scope>NUCLEOTIDE SEQUENCE [LARGE SCALE GENOMIC DNA]</scope>
    <source>
        <strain evidence="2">DSM 10523 / SB164P1</strain>
    </source>
</reference>
<dbReference type="Proteomes" id="UP000011721">
    <property type="component" value="Chromosome"/>
</dbReference>
<protein>
    <submittedName>
        <fullName evidence="1">Uncharacterized protein</fullName>
    </submittedName>
</protein>
<gene>
    <name evidence="1" type="ordered locus">UWK_02382</name>
</gene>
<accession>M1PBA7</accession>
<evidence type="ECO:0000313" key="1">
    <source>
        <dbReference type="EMBL" id="AGF78922.1"/>
    </source>
</evidence>
<keyword evidence="2" id="KW-1185">Reference proteome</keyword>
<organism evidence="1 2">
    <name type="scientific">Desulfocapsa sulfexigens (strain DSM 10523 / SB164P1)</name>
    <dbReference type="NCBI Taxonomy" id="1167006"/>
    <lineage>
        <taxon>Bacteria</taxon>
        <taxon>Pseudomonadati</taxon>
        <taxon>Thermodesulfobacteriota</taxon>
        <taxon>Desulfobulbia</taxon>
        <taxon>Desulfobulbales</taxon>
        <taxon>Desulfocapsaceae</taxon>
        <taxon>Desulfocapsa</taxon>
    </lineage>
</organism>
<proteinExistence type="predicted"/>